<evidence type="ECO:0000256" key="3">
    <source>
        <dbReference type="ARBA" id="ARBA00022927"/>
    </source>
</evidence>
<evidence type="ECO:0000256" key="1">
    <source>
        <dbReference type="ARBA" id="ARBA00010394"/>
    </source>
</evidence>
<keyword evidence="3" id="KW-0653">Protein transport</keyword>
<dbReference type="OrthoDB" id="29145at2759"/>
<protein>
    <submittedName>
        <fullName evidence="4">Importin subunit alpha-3</fullName>
    </submittedName>
</protein>
<comment type="similarity">
    <text evidence="1">Belongs to the importin alpha family.</text>
</comment>
<organism evidence="4 5">
    <name type="scientific">Thelohanellus kitauei</name>
    <name type="common">Myxosporean</name>
    <dbReference type="NCBI Taxonomy" id="669202"/>
    <lineage>
        <taxon>Eukaryota</taxon>
        <taxon>Metazoa</taxon>
        <taxon>Cnidaria</taxon>
        <taxon>Myxozoa</taxon>
        <taxon>Myxosporea</taxon>
        <taxon>Bivalvulida</taxon>
        <taxon>Platysporina</taxon>
        <taxon>Myxobolidae</taxon>
        <taxon>Thelohanellus</taxon>
    </lineage>
</organism>
<accession>A0A0C2ISZ6</accession>
<comment type="caution">
    <text evidence="4">The sequence shown here is derived from an EMBL/GenBank/DDBJ whole genome shotgun (WGS) entry which is preliminary data.</text>
</comment>
<evidence type="ECO:0000313" key="4">
    <source>
        <dbReference type="EMBL" id="KII68559.1"/>
    </source>
</evidence>
<gene>
    <name evidence="4" type="ORF">RF11_08689</name>
</gene>
<dbReference type="PANTHER" id="PTHR23316">
    <property type="entry name" value="IMPORTIN ALPHA"/>
    <property type="match status" value="1"/>
</dbReference>
<dbReference type="GO" id="GO:0015031">
    <property type="term" value="P:protein transport"/>
    <property type="evidence" value="ECO:0007669"/>
    <property type="project" value="UniProtKB-KW"/>
</dbReference>
<evidence type="ECO:0000313" key="5">
    <source>
        <dbReference type="Proteomes" id="UP000031668"/>
    </source>
</evidence>
<sequence>MDPYREKPKRFKDFKESNDDKYDQLLRERHNEEMALAEKSDRAFITSTEDVVKLVQECESSNLDVAYQAVFNFLLHLCTKQELYLDNFLELHIVDILVHHLVNCEITDVKYNVACALTNIASGDSRHTSFLLEESVIAALSSLLCDTNICLVEQSIWALSNIIGDGPEARNFVLRSNILSALYQLLNLHYKSV</sequence>
<dbReference type="AlphaFoldDB" id="A0A0C2ISZ6"/>
<dbReference type="InterPro" id="IPR016024">
    <property type="entry name" value="ARM-type_fold"/>
</dbReference>
<dbReference type="Proteomes" id="UP000031668">
    <property type="component" value="Unassembled WGS sequence"/>
</dbReference>
<dbReference type="InterPro" id="IPR011989">
    <property type="entry name" value="ARM-like"/>
</dbReference>
<evidence type="ECO:0000256" key="2">
    <source>
        <dbReference type="ARBA" id="ARBA00022448"/>
    </source>
</evidence>
<name>A0A0C2ISZ6_THEKT</name>
<dbReference type="SMART" id="SM00185">
    <property type="entry name" value="ARM"/>
    <property type="match status" value="2"/>
</dbReference>
<dbReference type="EMBL" id="JWZT01002790">
    <property type="protein sequence ID" value="KII68559.1"/>
    <property type="molecule type" value="Genomic_DNA"/>
</dbReference>
<reference evidence="4 5" key="1">
    <citation type="journal article" date="2014" name="Genome Biol. Evol.">
        <title>The genome of the myxosporean Thelohanellus kitauei shows adaptations to nutrient acquisition within its fish host.</title>
        <authorList>
            <person name="Yang Y."/>
            <person name="Xiong J."/>
            <person name="Zhou Z."/>
            <person name="Huo F."/>
            <person name="Miao W."/>
            <person name="Ran C."/>
            <person name="Liu Y."/>
            <person name="Zhang J."/>
            <person name="Feng J."/>
            <person name="Wang M."/>
            <person name="Wang M."/>
            <person name="Wang L."/>
            <person name="Yao B."/>
        </authorList>
    </citation>
    <scope>NUCLEOTIDE SEQUENCE [LARGE SCALE GENOMIC DNA]</scope>
    <source>
        <strain evidence="4">Wuqing</strain>
    </source>
</reference>
<keyword evidence="5" id="KW-1185">Reference proteome</keyword>
<proteinExistence type="inferred from homology"/>
<dbReference type="InterPro" id="IPR000225">
    <property type="entry name" value="Armadillo"/>
</dbReference>
<dbReference type="SUPFAM" id="SSF48371">
    <property type="entry name" value="ARM repeat"/>
    <property type="match status" value="1"/>
</dbReference>
<keyword evidence="2" id="KW-0813">Transport</keyword>
<dbReference type="Gene3D" id="1.25.10.10">
    <property type="entry name" value="Leucine-rich Repeat Variant"/>
    <property type="match status" value="1"/>
</dbReference>